<sequence>MLQRSSYCVTEAGAEAPQAATDPGQEEEATTSTSVDQPQSSQSCKKVASKTPKGSRSKGKQPSRKKSGWIPPFRSYEDFIQVALQSLDGTMLILTTNGVIVFVDKSIFYLLGHLPGDVIGRTLLSFLPDGEKSRVYRRISLRLPLPNLVGEHIEFCCHIQRGNVENSSDSNYEFVKIFLNVIDIANEPQVLFASFFPSHCVEPAVENLPLEDRFYLVGTMCVLKSQMLQEMFTSAEPSGESTQKKRKSTFSESSSSTRRKDSRAKMEAIRLNLAAAVSQDQVTSEDRRLLELQGSADIVKMRFERSEMKSDSNSDSSGASLETTSTWPALPRVQHFGGTSGPEIQWDNQSQVCEVGSLEDEEALKVVEASEDVLLAEEVETREEVEPKEKAQLQGNMQLQEVGQPLEEMQTQEDIPTQGEMEKQEEMQTLEEMQTQEEFQTQGYIQRQGEMQTQGPIQTWGAAEQVRRPPGVPAELPLAITWSIAACEMALMKQLEEYRNQQTSLRYRQWSHGEKQPQQEQPNSSSSDKSPELPKLDPVPRKSRLGKTKKSFSSVWVAKRFRASSPYSPRSPEESEEPCKSSTELPALEAGPQRPPSPETSQNPAELPEELDKPAYMEEEEEEGQPPAEP</sequence>
<dbReference type="GeneID" id="132535938"/>
<gene>
    <name evidence="6" type="primary">PASD1</name>
</gene>
<feature type="region of interest" description="Disordered" evidence="3">
    <location>
        <begin position="1"/>
        <end position="69"/>
    </location>
</feature>
<dbReference type="InterPro" id="IPR035965">
    <property type="entry name" value="PAS-like_dom_sf"/>
</dbReference>
<feature type="compositionally biased region" description="Basic and acidic residues" evidence="3">
    <location>
        <begin position="303"/>
        <end position="312"/>
    </location>
</feature>
<dbReference type="Pfam" id="PF00989">
    <property type="entry name" value="PAS"/>
    <property type="match status" value="1"/>
</dbReference>
<evidence type="ECO:0000313" key="5">
    <source>
        <dbReference type="Proteomes" id="UP001652624"/>
    </source>
</evidence>
<dbReference type="InterPro" id="IPR013767">
    <property type="entry name" value="PAS_fold"/>
</dbReference>
<feature type="domain" description="PAS" evidence="4">
    <location>
        <begin position="76"/>
        <end position="124"/>
    </location>
</feature>
<dbReference type="CDD" id="cd00130">
    <property type="entry name" value="PAS"/>
    <property type="match status" value="1"/>
</dbReference>
<dbReference type="Proteomes" id="UP001652624">
    <property type="component" value="Chromosome X"/>
</dbReference>
<evidence type="ECO:0000256" key="3">
    <source>
        <dbReference type="SAM" id="MobiDB-lite"/>
    </source>
</evidence>
<keyword evidence="2" id="KW-0539">Nucleus</keyword>
<feature type="compositionally biased region" description="Basic and acidic residues" evidence="3">
    <location>
        <begin position="529"/>
        <end position="540"/>
    </location>
</feature>
<evidence type="ECO:0000256" key="1">
    <source>
        <dbReference type="ARBA" id="ARBA00023108"/>
    </source>
</evidence>
<dbReference type="SMART" id="SM00091">
    <property type="entry name" value="PAS"/>
    <property type="match status" value="1"/>
</dbReference>
<feature type="compositionally biased region" description="Polar residues" evidence="3">
    <location>
        <begin position="30"/>
        <end position="44"/>
    </location>
</feature>
<feature type="region of interest" description="Disordered" evidence="3">
    <location>
        <begin position="509"/>
        <end position="630"/>
    </location>
</feature>
<dbReference type="InterPro" id="IPR000014">
    <property type="entry name" value="PAS"/>
</dbReference>
<organism evidence="5 6">
    <name type="scientific">Erinaceus europaeus</name>
    <name type="common">Western European hedgehog</name>
    <dbReference type="NCBI Taxonomy" id="9365"/>
    <lineage>
        <taxon>Eukaryota</taxon>
        <taxon>Metazoa</taxon>
        <taxon>Chordata</taxon>
        <taxon>Craniata</taxon>
        <taxon>Vertebrata</taxon>
        <taxon>Euteleostomi</taxon>
        <taxon>Mammalia</taxon>
        <taxon>Eutheria</taxon>
        <taxon>Laurasiatheria</taxon>
        <taxon>Eulipotyphla</taxon>
        <taxon>Erinaceidae</taxon>
        <taxon>Erinaceinae</taxon>
        <taxon>Erinaceus</taxon>
    </lineage>
</organism>
<reference evidence="6" key="1">
    <citation type="submission" date="2025-08" db="UniProtKB">
        <authorList>
            <consortium name="RefSeq"/>
        </authorList>
    </citation>
    <scope>IDENTIFICATION</scope>
</reference>
<dbReference type="PROSITE" id="PS50112">
    <property type="entry name" value="PAS"/>
    <property type="match status" value="1"/>
</dbReference>
<protein>
    <submittedName>
        <fullName evidence="6">Circadian clock protein PASD1 isoform X1</fullName>
    </submittedName>
</protein>
<evidence type="ECO:0000256" key="2">
    <source>
        <dbReference type="ARBA" id="ARBA00023242"/>
    </source>
</evidence>
<feature type="region of interest" description="Disordered" evidence="3">
    <location>
        <begin position="234"/>
        <end position="264"/>
    </location>
</feature>
<evidence type="ECO:0000313" key="6">
    <source>
        <dbReference type="RefSeq" id="XP_060039553.1"/>
    </source>
</evidence>
<feature type="compositionally biased region" description="Low complexity" evidence="3">
    <location>
        <begin position="518"/>
        <end position="527"/>
    </location>
</feature>
<dbReference type="RefSeq" id="XP_060039553.1">
    <property type="nucleotide sequence ID" value="XM_060183570.1"/>
</dbReference>
<dbReference type="InterPro" id="IPR047230">
    <property type="entry name" value="CLOCK-like"/>
</dbReference>
<dbReference type="Gene3D" id="3.30.450.20">
    <property type="entry name" value="PAS domain"/>
    <property type="match status" value="1"/>
</dbReference>
<feature type="compositionally biased region" description="Basic residues" evidence="3">
    <location>
        <begin position="53"/>
        <end position="67"/>
    </location>
</feature>
<feature type="region of interest" description="Disordered" evidence="3">
    <location>
        <begin position="303"/>
        <end position="326"/>
    </location>
</feature>
<proteinExistence type="predicted"/>
<dbReference type="PANTHER" id="PTHR46055:SF4">
    <property type="entry name" value="CIRCADIAN CLOCK PROTEIN PASD1"/>
    <property type="match status" value="1"/>
</dbReference>
<dbReference type="SUPFAM" id="SSF55785">
    <property type="entry name" value="PYP-like sensor domain (PAS domain)"/>
    <property type="match status" value="1"/>
</dbReference>
<keyword evidence="1" id="KW-0090">Biological rhythms</keyword>
<accession>A0ABM3WSK3</accession>
<keyword evidence="5" id="KW-1185">Reference proteome</keyword>
<name>A0ABM3WSK3_ERIEU</name>
<evidence type="ECO:0000259" key="4">
    <source>
        <dbReference type="PROSITE" id="PS50112"/>
    </source>
</evidence>
<feature type="compositionally biased region" description="Basic residues" evidence="3">
    <location>
        <begin position="541"/>
        <end position="550"/>
    </location>
</feature>
<dbReference type="PANTHER" id="PTHR46055">
    <property type="entry name" value="CIRCADIAN LOCOMOTER OUTPUT CYCLES PROTEIN KAPUT"/>
    <property type="match status" value="1"/>
</dbReference>